<dbReference type="InterPro" id="IPR033900">
    <property type="entry name" value="Gram_neg_porin_domain"/>
</dbReference>
<dbReference type="AlphaFoldDB" id="A0A1H3AKK1"/>
<feature type="domain" description="Porin" evidence="1">
    <location>
        <begin position="27"/>
        <end position="89"/>
    </location>
</feature>
<dbReference type="InterPro" id="IPR023614">
    <property type="entry name" value="Porin_dom_sf"/>
</dbReference>
<evidence type="ECO:0000259" key="1">
    <source>
        <dbReference type="Pfam" id="PF13609"/>
    </source>
</evidence>
<dbReference type="Pfam" id="PF13609">
    <property type="entry name" value="Porin_4"/>
    <property type="match status" value="1"/>
</dbReference>
<reference evidence="2 3" key="1">
    <citation type="submission" date="2016-10" db="EMBL/GenBank/DDBJ databases">
        <authorList>
            <person name="de Groot N.N."/>
        </authorList>
    </citation>
    <scope>NUCLEOTIDE SEQUENCE [LARGE SCALE GENOMIC DNA]</scope>
    <source>
        <strain evidence="2 3">CGMCC 1.8894</strain>
    </source>
</reference>
<dbReference type="Gene3D" id="2.40.160.10">
    <property type="entry name" value="Porin"/>
    <property type="match status" value="1"/>
</dbReference>
<organism evidence="2 3">
    <name type="scientific">Roseicitreum antarcticum</name>
    <dbReference type="NCBI Taxonomy" id="564137"/>
    <lineage>
        <taxon>Bacteria</taxon>
        <taxon>Pseudomonadati</taxon>
        <taxon>Pseudomonadota</taxon>
        <taxon>Alphaproteobacteria</taxon>
        <taxon>Rhodobacterales</taxon>
        <taxon>Paracoccaceae</taxon>
        <taxon>Roseicitreum</taxon>
    </lineage>
</organism>
<sequence>MVPDFGMICFMPIPKPYRNHTVSILLFLAFLPGPALAQITMTGEARMGVVAADSGPDKGVKFDSRIRVRLQMQGQTDNGLTFGVEVDHDVNRPDARPRGSVFIGQ</sequence>
<dbReference type="GO" id="GO:0016020">
    <property type="term" value="C:membrane"/>
    <property type="evidence" value="ECO:0007669"/>
    <property type="project" value="InterPro"/>
</dbReference>
<dbReference type="Proteomes" id="UP000198539">
    <property type="component" value="Unassembled WGS sequence"/>
</dbReference>
<keyword evidence="3" id="KW-1185">Reference proteome</keyword>
<dbReference type="EMBL" id="FNOM01000007">
    <property type="protein sequence ID" value="SDX30240.1"/>
    <property type="molecule type" value="Genomic_DNA"/>
</dbReference>
<name>A0A1H3AKK1_9RHOB</name>
<dbReference type="GO" id="GO:0015288">
    <property type="term" value="F:porin activity"/>
    <property type="evidence" value="ECO:0007669"/>
    <property type="project" value="InterPro"/>
</dbReference>
<evidence type="ECO:0000313" key="2">
    <source>
        <dbReference type="EMBL" id="SDX30240.1"/>
    </source>
</evidence>
<protein>
    <submittedName>
        <fullName evidence="2">Porin</fullName>
    </submittedName>
</protein>
<gene>
    <name evidence="2" type="ORF">SAMN04488238_10738</name>
</gene>
<dbReference type="STRING" id="564137.SAMN04488238_10738"/>
<dbReference type="OrthoDB" id="7326315at2"/>
<proteinExistence type="predicted"/>
<accession>A0A1H3AKK1</accession>
<evidence type="ECO:0000313" key="3">
    <source>
        <dbReference type="Proteomes" id="UP000198539"/>
    </source>
</evidence>